<dbReference type="EMBL" id="BAAAQN010000083">
    <property type="protein sequence ID" value="GAA2061450.1"/>
    <property type="molecule type" value="Genomic_DNA"/>
</dbReference>
<dbReference type="InterPro" id="IPR000760">
    <property type="entry name" value="Inositol_monophosphatase-like"/>
</dbReference>
<evidence type="ECO:0000256" key="1">
    <source>
        <dbReference type="ARBA" id="ARBA00001033"/>
    </source>
</evidence>
<dbReference type="EC" id="3.1.3.25" evidence="2"/>
<dbReference type="RefSeq" id="WP_344671485.1">
    <property type="nucleotide sequence ID" value="NZ_BAAAQN010000083.1"/>
</dbReference>
<evidence type="ECO:0000256" key="2">
    <source>
        <dbReference type="ARBA" id="ARBA00013106"/>
    </source>
</evidence>
<dbReference type="PROSITE" id="PS00630">
    <property type="entry name" value="IMP_2"/>
    <property type="match status" value="1"/>
</dbReference>
<comment type="caution">
    <text evidence="5">The sequence shown here is derived from an EMBL/GenBank/DDBJ whole genome shotgun (WGS) entry which is preliminary data.</text>
</comment>
<dbReference type="Proteomes" id="UP001500751">
    <property type="component" value="Unassembled WGS sequence"/>
</dbReference>
<evidence type="ECO:0000256" key="4">
    <source>
        <dbReference type="ARBA" id="ARBA00022842"/>
    </source>
</evidence>
<dbReference type="Pfam" id="PF00459">
    <property type="entry name" value="Inositol_P"/>
    <property type="match status" value="1"/>
</dbReference>
<dbReference type="CDD" id="cd01637">
    <property type="entry name" value="IMPase_like"/>
    <property type="match status" value="1"/>
</dbReference>
<reference evidence="6" key="1">
    <citation type="journal article" date="2019" name="Int. J. Syst. Evol. Microbiol.">
        <title>The Global Catalogue of Microorganisms (GCM) 10K type strain sequencing project: providing services to taxonomists for standard genome sequencing and annotation.</title>
        <authorList>
            <consortium name="The Broad Institute Genomics Platform"/>
            <consortium name="The Broad Institute Genome Sequencing Center for Infectious Disease"/>
            <person name="Wu L."/>
            <person name="Ma J."/>
        </authorList>
    </citation>
    <scope>NUCLEOTIDE SEQUENCE [LARGE SCALE GENOMIC DNA]</scope>
    <source>
        <strain evidence="6">JCM 16014</strain>
    </source>
</reference>
<evidence type="ECO:0000313" key="5">
    <source>
        <dbReference type="EMBL" id="GAA2061450.1"/>
    </source>
</evidence>
<protein>
    <recommendedName>
        <fullName evidence="2">inositol-phosphate phosphatase</fullName>
        <ecNumber evidence="2">3.1.3.25</ecNumber>
    </recommendedName>
</protein>
<dbReference type="PRINTS" id="PR00377">
    <property type="entry name" value="IMPHPHTASES"/>
</dbReference>
<dbReference type="Gene3D" id="3.40.190.80">
    <property type="match status" value="1"/>
</dbReference>
<keyword evidence="4" id="KW-0460">Magnesium</keyword>
<sequence length="275" mass="28679">MISLADLAEVEDIIRSVNEAVVLPRFRSLRDSDIAMKGPMDPVTVADREAEELLRDRLTAFLPGSVVVGEEAVSDDPLALRALTGPAPVWIVDPIDGTRNFVAGSSRFSTLVALSVEGVLQASWSYAPVLGRVGTALAGQGAWVDGAPARVAAASEPPALPVTTSHPVWWPAGYGRSYDALNAAGLDVRYFDACGIEYLDLAVGRRSAMILTWEHCWDHAAGLLLVAEAGGHVAALDGSAVRLAGGNALPFVASSDAAGNALIRQLITGSAQSVA</sequence>
<dbReference type="InterPro" id="IPR020550">
    <property type="entry name" value="Inositol_monophosphatase_CS"/>
</dbReference>
<evidence type="ECO:0000256" key="3">
    <source>
        <dbReference type="ARBA" id="ARBA00022723"/>
    </source>
</evidence>
<comment type="catalytic activity">
    <reaction evidence="1">
        <text>a myo-inositol phosphate + H2O = myo-inositol + phosphate</text>
        <dbReference type="Rhea" id="RHEA:24056"/>
        <dbReference type="ChEBI" id="CHEBI:15377"/>
        <dbReference type="ChEBI" id="CHEBI:17268"/>
        <dbReference type="ChEBI" id="CHEBI:43474"/>
        <dbReference type="ChEBI" id="CHEBI:84139"/>
        <dbReference type="EC" id="3.1.3.25"/>
    </reaction>
</comment>
<accession>A0ABP5H2L0</accession>
<gene>
    <name evidence="5" type="ORF">GCM10009839_85600</name>
</gene>
<dbReference type="PANTHER" id="PTHR20854">
    <property type="entry name" value="INOSITOL MONOPHOSPHATASE"/>
    <property type="match status" value="1"/>
</dbReference>
<dbReference type="PANTHER" id="PTHR20854:SF4">
    <property type="entry name" value="INOSITOL-1-MONOPHOSPHATASE-RELATED"/>
    <property type="match status" value="1"/>
</dbReference>
<keyword evidence="6" id="KW-1185">Reference proteome</keyword>
<organism evidence="5 6">
    <name type="scientific">Catenulispora yoronensis</name>
    <dbReference type="NCBI Taxonomy" id="450799"/>
    <lineage>
        <taxon>Bacteria</taxon>
        <taxon>Bacillati</taxon>
        <taxon>Actinomycetota</taxon>
        <taxon>Actinomycetes</taxon>
        <taxon>Catenulisporales</taxon>
        <taxon>Catenulisporaceae</taxon>
        <taxon>Catenulispora</taxon>
    </lineage>
</organism>
<evidence type="ECO:0000313" key="6">
    <source>
        <dbReference type="Proteomes" id="UP001500751"/>
    </source>
</evidence>
<name>A0ABP5H2L0_9ACTN</name>
<dbReference type="SUPFAM" id="SSF56655">
    <property type="entry name" value="Carbohydrate phosphatase"/>
    <property type="match status" value="1"/>
</dbReference>
<keyword evidence="3" id="KW-0479">Metal-binding</keyword>
<proteinExistence type="predicted"/>
<dbReference type="Gene3D" id="3.30.540.10">
    <property type="entry name" value="Fructose-1,6-Bisphosphatase, subunit A, domain 1"/>
    <property type="match status" value="1"/>
</dbReference>